<dbReference type="EMBL" id="BBPI01000087">
    <property type="protein sequence ID" value="GAM02462.1"/>
    <property type="molecule type" value="Genomic_DNA"/>
</dbReference>
<gene>
    <name evidence="2" type="ORF">SP5_087_00480</name>
</gene>
<evidence type="ECO:0000313" key="3">
    <source>
        <dbReference type="Proteomes" id="UP000032305"/>
    </source>
</evidence>
<sequence length="122" mass="12742">MRLGLIAVAALTMTTAATGQTAEQGQYASQLRTMLTAVAGGTCPEALMGEGLLKACREQLPQMAPAIKAAGAIQSVKLDKAQDANGQRYEKYTVSFASGKPSTWVIGGLKDGRFEAVYSLGD</sequence>
<dbReference type="RefSeq" id="WP_042490484.1">
    <property type="nucleotide sequence ID" value="NZ_BBPI01000087.1"/>
</dbReference>
<dbReference type="eggNOG" id="ENOG50301Q3">
    <property type="taxonomic scope" value="Bacteria"/>
</dbReference>
<accession>A0A0A1WB83</accession>
<name>A0A0A1WB83_9SPHN</name>
<comment type="caution">
    <text evidence="2">The sequence shown here is derived from an EMBL/GenBank/DDBJ whole genome shotgun (WGS) entry which is preliminary data.</text>
</comment>
<evidence type="ECO:0000313" key="2">
    <source>
        <dbReference type="EMBL" id="GAM02462.1"/>
    </source>
</evidence>
<keyword evidence="3" id="KW-1185">Reference proteome</keyword>
<organism evidence="2 3">
    <name type="scientific">Sphingomonas parapaucimobilis NBRC 15100</name>
    <dbReference type="NCBI Taxonomy" id="1219049"/>
    <lineage>
        <taxon>Bacteria</taxon>
        <taxon>Pseudomonadati</taxon>
        <taxon>Pseudomonadota</taxon>
        <taxon>Alphaproteobacteria</taxon>
        <taxon>Sphingomonadales</taxon>
        <taxon>Sphingomonadaceae</taxon>
        <taxon>Sphingomonas</taxon>
    </lineage>
</organism>
<proteinExistence type="predicted"/>
<dbReference type="Proteomes" id="UP000032305">
    <property type="component" value="Unassembled WGS sequence"/>
</dbReference>
<evidence type="ECO:0000256" key="1">
    <source>
        <dbReference type="SAM" id="SignalP"/>
    </source>
</evidence>
<keyword evidence="1" id="KW-0732">Signal</keyword>
<protein>
    <recommendedName>
        <fullName evidence="4">DUF3887 domain-containing protein</fullName>
    </recommendedName>
</protein>
<evidence type="ECO:0008006" key="4">
    <source>
        <dbReference type="Google" id="ProtNLM"/>
    </source>
</evidence>
<dbReference type="AlphaFoldDB" id="A0A0A1WB83"/>
<feature type="chain" id="PRO_5001982327" description="DUF3887 domain-containing protein" evidence="1">
    <location>
        <begin position="20"/>
        <end position="122"/>
    </location>
</feature>
<reference evidence="2 3" key="1">
    <citation type="submission" date="2014-11" db="EMBL/GenBank/DDBJ databases">
        <title>Whole genome shotgun sequence of Sphingomonas parapaucimobilis NBRC 15100.</title>
        <authorList>
            <person name="Katano-Makiyama Y."/>
            <person name="Hosoyama A."/>
            <person name="Hashimoto M."/>
            <person name="Hosoyama Y."/>
            <person name="Noguchi M."/>
            <person name="Numata M."/>
            <person name="Tsuchikane K."/>
            <person name="Hirakata S."/>
            <person name="Uohara A."/>
            <person name="Shimodaira J."/>
            <person name="Ohji S."/>
            <person name="Ichikawa N."/>
            <person name="Kimura A."/>
            <person name="Yamazoe A."/>
            <person name="Fujita N."/>
        </authorList>
    </citation>
    <scope>NUCLEOTIDE SEQUENCE [LARGE SCALE GENOMIC DNA]</scope>
    <source>
        <strain evidence="2 3">NBRC 15100</strain>
    </source>
</reference>
<dbReference type="OrthoDB" id="7574524at2"/>
<feature type="signal peptide" evidence="1">
    <location>
        <begin position="1"/>
        <end position="19"/>
    </location>
</feature>